<dbReference type="InterPro" id="IPR011033">
    <property type="entry name" value="PRC_barrel-like_sf"/>
</dbReference>
<dbReference type="Pfam" id="PF05239">
    <property type="entry name" value="PRC"/>
    <property type="match status" value="1"/>
</dbReference>
<evidence type="ECO:0000313" key="3">
    <source>
        <dbReference type="EMBL" id="KAH9308786.1"/>
    </source>
</evidence>
<feature type="domain" description="PRC-barrel" evidence="2">
    <location>
        <begin position="231"/>
        <end position="306"/>
    </location>
</feature>
<dbReference type="SUPFAM" id="SSF50346">
    <property type="entry name" value="PRC-barrel domain"/>
    <property type="match status" value="1"/>
</dbReference>
<dbReference type="PANTHER" id="PTHR36740:SF1">
    <property type="entry name" value="PRC-BARREL DOMAIN-CONTAINING PROTEIN"/>
    <property type="match status" value="1"/>
</dbReference>
<dbReference type="Proteomes" id="UP000824469">
    <property type="component" value="Unassembled WGS sequence"/>
</dbReference>
<feature type="region of interest" description="Disordered" evidence="1">
    <location>
        <begin position="128"/>
        <end position="151"/>
    </location>
</feature>
<feature type="compositionally biased region" description="Basic and acidic residues" evidence="1">
    <location>
        <begin position="142"/>
        <end position="151"/>
    </location>
</feature>
<dbReference type="PANTHER" id="PTHR36740">
    <property type="entry name" value="PRC DOMAIN-CONTAINING PROTEIN"/>
    <property type="match status" value="1"/>
</dbReference>
<proteinExistence type="predicted"/>
<accession>A0AA38FRA1</accession>
<dbReference type="EMBL" id="JAHRHJ020000007">
    <property type="protein sequence ID" value="KAH9308786.1"/>
    <property type="molecule type" value="Genomic_DNA"/>
</dbReference>
<protein>
    <recommendedName>
        <fullName evidence="2">PRC-barrel domain-containing protein</fullName>
    </recommendedName>
</protein>
<dbReference type="InterPro" id="IPR027275">
    <property type="entry name" value="PRC-brl_dom"/>
</dbReference>
<comment type="caution">
    <text evidence="3">The sequence shown here is derived from an EMBL/GenBank/DDBJ whole genome shotgun (WGS) entry which is preliminary data.</text>
</comment>
<evidence type="ECO:0000313" key="4">
    <source>
        <dbReference type="Proteomes" id="UP000824469"/>
    </source>
</evidence>
<name>A0AA38FRA1_TAXCH</name>
<evidence type="ECO:0000256" key="1">
    <source>
        <dbReference type="SAM" id="MobiDB-lite"/>
    </source>
</evidence>
<keyword evidence="4" id="KW-1185">Reference proteome</keyword>
<gene>
    <name evidence="3" type="ORF">KI387_036697</name>
</gene>
<sequence length="313" mass="34269">MNLKCCSSFPQFCNGVGVGVGNAHDSLYAFRPSQSYSKVILMQIQGRPKDYNAGEIHGHCKAQRSVVDMFLQGNGNASSNNAETSSYEKGGIHDKKSSEADFLHLARQSSAGDNMDMDMVAQESVLVDNGSGNGSGNLKVNSDSRKQAEKAKRSSVIAKQVISKTSALSMGFVSQLWVDTSSWIVQMVEIRPSMFSGEVDRFFLKDLCQVGDVILIEDENVLDNELTMTGLDTLVGYDIITEDRFSLGKVRDYKFNINAGDVAYLEFDCFGVSFIPPSVVSTYCLLVEDVIDITSDTIVVRSGADVRVQRLTK</sequence>
<dbReference type="AlphaFoldDB" id="A0AA38FRA1"/>
<evidence type="ECO:0000259" key="2">
    <source>
        <dbReference type="Pfam" id="PF05239"/>
    </source>
</evidence>
<organism evidence="3 4">
    <name type="scientific">Taxus chinensis</name>
    <name type="common">Chinese yew</name>
    <name type="synonym">Taxus wallichiana var. chinensis</name>
    <dbReference type="NCBI Taxonomy" id="29808"/>
    <lineage>
        <taxon>Eukaryota</taxon>
        <taxon>Viridiplantae</taxon>
        <taxon>Streptophyta</taxon>
        <taxon>Embryophyta</taxon>
        <taxon>Tracheophyta</taxon>
        <taxon>Spermatophyta</taxon>
        <taxon>Pinopsida</taxon>
        <taxon>Pinidae</taxon>
        <taxon>Conifers II</taxon>
        <taxon>Cupressales</taxon>
        <taxon>Taxaceae</taxon>
        <taxon>Taxus</taxon>
    </lineage>
</organism>
<reference evidence="3 4" key="1">
    <citation type="journal article" date="2021" name="Nat. Plants">
        <title>The Taxus genome provides insights into paclitaxel biosynthesis.</title>
        <authorList>
            <person name="Xiong X."/>
            <person name="Gou J."/>
            <person name="Liao Q."/>
            <person name="Li Y."/>
            <person name="Zhou Q."/>
            <person name="Bi G."/>
            <person name="Li C."/>
            <person name="Du R."/>
            <person name="Wang X."/>
            <person name="Sun T."/>
            <person name="Guo L."/>
            <person name="Liang H."/>
            <person name="Lu P."/>
            <person name="Wu Y."/>
            <person name="Zhang Z."/>
            <person name="Ro D.K."/>
            <person name="Shang Y."/>
            <person name="Huang S."/>
            <person name="Yan J."/>
        </authorList>
    </citation>
    <scope>NUCLEOTIDE SEQUENCE [LARGE SCALE GENOMIC DNA]</scope>
    <source>
        <strain evidence="3">Ta-2019</strain>
    </source>
</reference>
<feature type="non-terminal residue" evidence="3">
    <location>
        <position position="1"/>
    </location>
</feature>